<evidence type="ECO:0000313" key="5">
    <source>
        <dbReference type="Proteomes" id="UP000009102"/>
    </source>
</evidence>
<dbReference type="OrthoDB" id="7156875at2"/>
<keyword evidence="5" id="KW-1185">Reference proteome</keyword>
<dbReference type="HOGENOM" id="CLU_001890_1_1_6"/>
<reference evidence="4 5" key="1">
    <citation type="submission" date="2009-10" db="EMBL/GenBank/DDBJ databases">
        <title>Complete sequence of Halothiobacillus neapolitanus c2.</title>
        <authorList>
            <consortium name="US DOE Joint Genome Institute"/>
            <person name="Lucas S."/>
            <person name="Copeland A."/>
            <person name="Lapidus A."/>
            <person name="Glavina del Rio T."/>
            <person name="Tice H."/>
            <person name="Bruce D."/>
            <person name="Goodwin L."/>
            <person name="Pitluck S."/>
            <person name="Davenport K."/>
            <person name="Brettin T."/>
            <person name="Detter J.C."/>
            <person name="Han C."/>
            <person name="Tapia R."/>
            <person name="Larimer F."/>
            <person name="Land M."/>
            <person name="Hauser L."/>
            <person name="Kyrpides N."/>
            <person name="Mikhailova N."/>
            <person name="Kerfeld C."/>
            <person name="Cannon G."/>
            <person name="Heinhort S."/>
        </authorList>
    </citation>
    <scope>NUCLEOTIDE SEQUENCE [LARGE SCALE GENOMIC DNA]</scope>
    <source>
        <strain evidence="5">ATCC 23641 / c2</strain>
    </source>
</reference>
<dbReference type="GO" id="GO:0046872">
    <property type="term" value="F:metal ion binding"/>
    <property type="evidence" value="ECO:0007669"/>
    <property type="project" value="UniProtKB-KW"/>
</dbReference>
<organism evidence="4 5">
    <name type="scientific">Halothiobacillus neapolitanus (strain ATCC 23641 / DSM 15147 / CIP 104769 / NCIMB 8539 / c2)</name>
    <name type="common">Thiobacillus neapolitanus</name>
    <dbReference type="NCBI Taxonomy" id="555778"/>
    <lineage>
        <taxon>Bacteria</taxon>
        <taxon>Pseudomonadati</taxon>
        <taxon>Pseudomonadota</taxon>
        <taxon>Gammaproteobacteria</taxon>
        <taxon>Chromatiales</taxon>
        <taxon>Halothiobacillaceae</taxon>
        <taxon>Halothiobacillus</taxon>
    </lineage>
</organism>
<dbReference type="STRING" id="555778.Hneap_0019"/>
<dbReference type="Proteomes" id="UP000009102">
    <property type="component" value="Chromosome"/>
</dbReference>
<protein>
    <submittedName>
        <fullName evidence="4">Putative type 4 fimbrial biogenesis protein PilY1</fullName>
    </submittedName>
</protein>
<sequence length="1287" mass="137001">MNQSNKNTQIKRSKRHMRYARGNTMNFLHTTMQQVGRVAVRFFAFALLTAMPMITAQAAVDIDQSPLILQKPLPPNIVLMLDDSGSMTWDYMPDFGYLKNNSNNDALINSANNSVYYDPTITYLPPLKADNTSYTNQTDFTNTPVDGFGTTSNDMIDLTNYNGYDDTGNINYSKSVLTNSSYTKTGISRIDCYILYYNDQTAYDYSYSRARKSRPSSCTIYTQVSSGYFQYSTGPAAGPYTVHYVANTSCGTQSNCVVASDKSGVSAPIGVAAGNNIANWFAYYHTRILTTKTGLTLAFSGLDKTYRFGFASINGRNTADIPSPQYSFSTSNNSDNKLAEVQPFGDGSSGTQKAKFWTWITNISPNDGTPLRGALQAVGEYYKTQQPWETSSSDTSEYACRPSYTILTTDGFWNGDTPSGIGNADGQNGPKITTPSTYQYLKTAPYQDGYSDTLADVAMKYWETDLRTSVANEVPTTPSDPAFWQHMTTFTIGLGWDPTNLIRSTSGDANLTVPQILAWARSGNPPAGSSLTNSSNIWPKPTSNSINNIADLAHAAVNGHGEFYSVKSPDDLVNGLQSALKKIGESPGAGNAVTLSDTALPTDSTAADALYRFRGTFYTGQWSGTLTAENYTTTTTPPSYESFWSTKDLTPSFSTVGTGSSAERLSNRNVWTSTLGNGNKTSSVAFRVATDLSATQQTDLAATIGNSSVTAQTMVNYLLGDSTYAQGNPGGTLRNRDSFLGDIVSSTPVLIAAPQADLYAGTTFTGADTYSTFVNKEATRAPIVYVAANDGMLHAFRVTAGAGYERDGSTVSPVADQAKGTEVYAYMPSAVLTQTGDASITNLANPKYGDVDPVNGTQAVPHQYYNDGRITTQNVYFDKAWHTVLVGTTGRGPAKAIYALDITDPSVLMNPATADQALLWERSAGDGKTGSSYIGEMVGTPVIAQVDQGGQPSWAVFVGNGYNSAEGKPALLQFDLQTGDLSVHTTTGSVAADGGLAEPGLMQGDKTTGISTYAFAGDLQGHLWKFNLDSASSTGSVAFNAVDDKGNAQPITSLVTLAYDGVTNSTFALFGTGKYLASADTKDDQVQTWYGVRVGMGADLAGVASATTPVADSSTARSDLTERFAFDFASGDRATSAQTSDTDMNNKAGWFMDLPQTGERIVNRIQLISGKAVATTLIPKVNDPCNTVPAGAVMGVDPFTGANQLVSTGNGYNLGTKIITVDGKPQQVAINGKVFDAGPAAGVTAVRNADGTISITFNTLGGGLQSLGPLNLGGNQASRLSWRELTN</sequence>
<name>D0KVV8_HALNC</name>
<evidence type="ECO:0000259" key="3">
    <source>
        <dbReference type="Pfam" id="PF05567"/>
    </source>
</evidence>
<dbReference type="eggNOG" id="COG3419">
    <property type="taxonomic scope" value="Bacteria"/>
</dbReference>
<dbReference type="InterPro" id="IPR008707">
    <property type="entry name" value="B-propeller_PilY1"/>
</dbReference>
<dbReference type="Pfam" id="PF05567">
    <property type="entry name" value="T4P_PilY1"/>
    <property type="match status" value="1"/>
</dbReference>
<accession>D0KVV8</accession>
<keyword evidence="1" id="KW-0479">Metal-binding</keyword>
<dbReference type="RefSeq" id="WP_012822922.1">
    <property type="nucleotide sequence ID" value="NC_013422.1"/>
</dbReference>
<feature type="domain" description="PilY1 beta-propeller" evidence="3">
    <location>
        <begin position="740"/>
        <end position="1092"/>
    </location>
</feature>
<evidence type="ECO:0000313" key="4">
    <source>
        <dbReference type="EMBL" id="ACX94885.1"/>
    </source>
</evidence>
<proteinExistence type="predicted"/>
<dbReference type="KEGG" id="hna:Hneap_0019"/>
<gene>
    <name evidence="4" type="ordered locus">Hneap_0019</name>
</gene>
<evidence type="ECO:0000256" key="1">
    <source>
        <dbReference type="ARBA" id="ARBA00022723"/>
    </source>
</evidence>
<evidence type="ECO:0000256" key="2">
    <source>
        <dbReference type="ARBA" id="ARBA00022837"/>
    </source>
</evidence>
<dbReference type="EMBL" id="CP001801">
    <property type="protein sequence ID" value="ACX94885.1"/>
    <property type="molecule type" value="Genomic_DNA"/>
</dbReference>
<keyword evidence="2" id="KW-0106">Calcium</keyword>